<organism evidence="1">
    <name type="scientific">human gut metagenome</name>
    <dbReference type="NCBI Taxonomy" id="408170"/>
    <lineage>
        <taxon>unclassified sequences</taxon>
        <taxon>metagenomes</taxon>
        <taxon>organismal metagenomes</taxon>
    </lineage>
</organism>
<gene>
    <name evidence="1" type="ORF">LEA_09238</name>
</gene>
<feature type="non-terminal residue" evidence="1">
    <location>
        <position position="1"/>
    </location>
</feature>
<comment type="caution">
    <text evidence="1">The sequence shown here is derived from an EMBL/GenBank/DDBJ whole genome shotgun (WGS) entry which is preliminary data.</text>
</comment>
<sequence length="94" mass="10661">HTWTPDNPDPNAKYPRATMSGAKNNYAGSTLYEVNASYLRLKNAQIAYHFDFPFMKKIKMNDLTLALSGYNLFTITDFNGVIQSLVQVLVHPIH</sequence>
<accession>K1T3N9</accession>
<evidence type="ECO:0000313" key="1">
    <source>
        <dbReference type="EMBL" id="EKC67567.1"/>
    </source>
</evidence>
<dbReference type="AlphaFoldDB" id="K1T3N9"/>
<reference evidence="1" key="1">
    <citation type="journal article" date="2013" name="Environ. Microbiol.">
        <title>Microbiota from the distal guts of lean and obese adolescents exhibit partial functional redundancy besides clear differences in community structure.</title>
        <authorList>
            <person name="Ferrer M."/>
            <person name="Ruiz A."/>
            <person name="Lanza F."/>
            <person name="Haange S.B."/>
            <person name="Oberbach A."/>
            <person name="Till H."/>
            <person name="Bargiela R."/>
            <person name="Campoy C."/>
            <person name="Segura M.T."/>
            <person name="Richter M."/>
            <person name="von Bergen M."/>
            <person name="Seifert J."/>
            <person name="Suarez A."/>
        </authorList>
    </citation>
    <scope>NUCLEOTIDE SEQUENCE</scope>
</reference>
<dbReference type="EMBL" id="AJWY01006178">
    <property type="protein sequence ID" value="EKC67567.1"/>
    <property type="molecule type" value="Genomic_DNA"/>
</dbReference>
<name>K1T3N9_9ZZZZ</name>
<proteinExistence type="predicted"/>
<protein>
    <submittedName>
        <fullName evidence="1">Uncharacterized protein</fullName>
    </submittedName>
</protein>